<keyword evidence="3" id="KW-1185">Reference proteome</keyword>
<feature type="non-terminal residue" evidence="2">
    <location>
        <position position="209"/>
    </location>
</feature>
<dbReference type="EMBL" id="VSWC01000009">
    <property type="protein sequence ID" value="KAA1115818.1"/>
    <property type="molecule type" value="Genomic_DNA"/>
</dbReference>
<evidence type="ECO:0000256" key="1">
    <source>
        <dbReference type="SAM" id="MobiDB-lite"/>
    </source>
</evidence>
<reference evidence="2 3" key="1">
    <citation type="submission" date="2019-05" db="EMBL/GenBank/DDBJ databases">
        <title>Emergence of the Ug99 lineage of the wheat stem rust pathogen through somatic hybridization.</title>
        <authorList>
            <person name="Li F."/>
            <person name="Upadhyaya N.M."/>
            <person name="Sperschneider J."/>
            <person name="Matny O."/>
            <person name="Nguyen-Phuc H."/>
            <person name="Mago R."/>
            <person name="Raley C."/>
            <person name="Miller M.E."/>
            <person name="Silverstein K.A.T."/>
            <person name="Henningsen E."/>
            <person name="Hirsch C.D."/>
            <person name="Visser B."/>
            <person name="Pretorius Z.A."/>
            <person name="Steffenson B.J."/>
            <person name="Schwessinger B."/>
            <person name="Dodds P.N."/>
            <person name="Figueroa M."/>
        </authorList>
    </citation>
    <scope>NUCLEOTIDE SEQUENCE [LARGE SCALE GENOMIC DNA]</scope>
    <source>
        <strain evidence="2">21-0</strain>
    </source>
</reference>
<sequence>MFSQSTPFREQKNATGLRVPVSTPRLPASDTPINAKNLPTPSPARNSTFRGSAGLFTTEPSAVPLVGLYSNREPVAPPKPLDVFNVLANRSLLKAKTDIPGPTADASTSIRYFPHRQVPSRYGLSLAVVHISLNLESSRLVHRRCLHLVATRQADASYCLSSDPSRGEFFVPLSPQHQTFASVFTDPFDHLRLLFTILAVGPLSSSTCL</sequence>
<dbReference type="Proteomes" id="UP000324748">
    <property type="component" value="Unassembled WGS sequence"/>
</dbReference>
<evidence type="ECO:0000313" key="3">
    <source>
        <dbReference type="Proteomes" id="UP000324748"/>
    </source>
</evidence>
<organism evidence="2 3">
    <name type="scientific">Puccinia graminis f. sp. tritici</name>
    <dbReference type="NCBI Taxonomy" id="56615"/>
    <lineage>
        <taxon>Eukaryota</taxon>
        <taxon>Fungi</taxon>
        <taxon>Dikarya</taxon>
        <taxon>Basidiomycota</taxon>
        <taxon>Pucciniomycotina</taxon>
        <taxon>Pucciniomycetes</taxon>
        <taxon>Pucciniales</taxon>
        <taxon>Pucciniaceae</taxon>
        <taxon>Puccinia</taxon>
    </lineage>
</organism>
<proteinExistence type="predicted"/>
<feature type="compositionally biased region" description="Polar residues" evidence="1">
    <location>
        <begin position="31"/>
        <end position="46"/>
    </location>
</feature>
<accession>A0A5B0QRG9</accession>
<comment type="caution">
    <text evidence="2">The sequence shown here is derived from an EMBL/GenBank/DDBJ whole genome shotgun (WGS) entry which is preliminary data.</text>
</comment>
<dbReference type="AlphaFoldDB" id="A0A5B0QRG9"/>
<feature type="region of interest" description="Disordered" evidence="1">
    <location>
        <begin position="1"/>
        <end position="46"/>
    </location>
</feature>
<gene>
    <name evidence="2" type="ORF">PGT21_000582</name>
</gene>
<protein>
    <submittedName>
        <fullName evidence="2">Uncharacterized protein</fullName>
    </submittedName>
</protein>
<name>A0A5B0QRG9_PUCGR</name>
<evidence type="ECO:0000313" key="2">
    <source>
        <dbReference type="EMBL" id="KAA1115818.1"/>
    </source>
</evidence>